<evidence type="ECO:0000256" key="2">
    <source>
        <dbReference type="ARBA" id="ARBA00023015"/>
    </source>
</evidence>
<proteinExistence type="inferred from homology"/>
<keyword evidence="2" id="KW-0805">Transcription regulation</keyword>
<dbReference type="PANTHER" id="PTHR30346">
    <property type="entry name" value="TRANSCRIPTIONAL DUAL REGULATOR HCAR-RELATED"/>
    <property type="match status" value="1"/>
</dbReference>
<dbReference type="AlphaFoldDB" id="A0A679J042"/>
<dbReference type="Gene3D" id="3.40.190.10">
    <property type="entry name" value="Periplasmic binding protein-like II"/>
    <property type="match status" value="2"/>
</dbReference>
<dbReference type="PROSITE" id="PS50931">
    <property type="entry name" value="HTH_LYSR"/>
    <property type="match status" value="1"/>
</dbReference>
<sequence>MKESLIDLRAWRQFLAVAEELHFGRAALRLHMTQPPVTQAIAQLEKTLGVALFDRTRRRVALTPAGEALLPDVRELLARAQALPARARAAAAGQVGRVRIAFVSTVGFEQLPAWVREFRVLCPEVALELVEATGDVQLEAFARGEIDAGLMLHSPGAAPPGLARLAVSQEPLVLALPERHALAGAHRLLMADVLAEPLVIFPRRIVPSLHDAIFDLYHAAGRTPLLGQEAIQMQTIVNLVSGGIGVAWVPESVTQFRRAGVVYRRAEEFAPLARRRSAPVLPACETSLVWPEEASNPALARFVSFVRERGMNTNNPASPEEGTE</sequence>
<dbReference type="GO" id="GO:0032993">
    <property type="term" value="C:protein-DNA complex"/>
    <property type="evidence" value="ECO:0007669"/>
    <property type="project" value="TreeGrafter"/>
</dbReference>
<feature type="domain" description="HTH lysR-type" evidence="5">
    <location>
        <begin position="6"/>
        <end position="63"/>
    </location>
</feature>
<organism evidence="6">
    <name type="scientific">Variovorax paradoxus</name>
    <dbReference type="NCBI Taxonomy" id="34073"/>
    <lineage>
        <taxon>Bacteria</taxon>
        <taxon>Pseudomonadati</taxon>
        <taxon>Pseudomonadota</taxon>
        <taxon>Betaproteobacteria</taxon>
        <taxon>Burkholderiales</taxon>
        <taxon>Comamonadaceae</taxon>
        <taxon>Variovorax</taxon>
    </lineage>
</organism>
<dbReference type="InterPro" id="IPR036390">
    <property type="entry name" value="WH_DNA-bd_sf"/>
</dbReference>
<dbReference type="SUPFAM" id="SSF46785">
    <property type="entry name" value="Winged helix' DNA-binding domain"/>
    <property type="match status" value="1"/>
</dbReference>
<dbReference type="PRINTS" id="PR00039">
    <property type="entry name" value="HTHLYSR"/>
</dbReference>
<dbReference type="PANTHER" id="PTHR30346:SF0">
    <property type="entry name" value="HCA OPERON TRANSCRIPTIONAL ACTIVATOR HCAR"/>
    <property type="match status" value="1"/>
</dbReference>
<dbReference type="Pfam" id="PF03466">
    <property type="entry name" value="LysR_substrate"/>
    <property type="match status" value="1"/>
</dbReference>
<dbReference type="InterPro" id="IPR005119">
    <property type="entry name" value="LysR_subst-bd"/>
</dbReference>
<dbReference type="Gene3D" id="1.10.10.10">
    <property type="entry name" value="Winged helix-like DNA-binding domain superfamily/Winged helix DNA-binding domain"/>
    <property type="match status" value="1"/>
</dbReference>
<protein>
    <submittedName>
        <fullName evidence="6">Hca operon transcriptional activator HcaR</fullName>
    </submittedName>
</protein>
<evidence type="ECO:0000256" key="3">
    <source>
        <dbReference type="ARBA" id="ARBA00023125"/>
    </source>
</evidence>
<dbReference type="InterPro" id="IPR036388">
    <property type="entry name" value="WH-like_DNA-bd_sf"/>
</dbReference>
<reference evidence="6" key="1">
    <citation type="submission" date="2019-12" db="EMBL/GenBank/DDBJ databases">
        <authorList>
            <person name="Cremers G."/>
        </authorList>
    </citation>
    <scope>NUCLEOTIDE SEQUENCE</scope>
    <source>
        <strain evidence="6">Vvax</strain>
    </source>
</reference>
<name>A0A679J042_VARPD</name>
<accession>A0A679J042</accession>
<evidence type="ECO:0000256" key="1">
    <source>
        <dbReference type="ARBA" id="ARBA00009437"/>
    </source>
</evidence>
<dbReference type="GO" id="GO:0003677">
    <property type="term" value="F:DNA binding"/>
    <property type="evidence" value="ECO:0007669"/>
    <property type="project" value="UniProtKB-KW"/>
</dbReference>
<dbReference type="FunFam" id="1.10.10.10:FF:000001">
    <property type="entry name" value="LysR family transcriptional regulator"/>
    <property type="match status" value="1"/>
</dbReference>
<comment type="similarity">
    <text evidence="1">Belongs to the LysR transcriptional regulatory family.</text>
</comment>
<evidence type="ECO:0000256" key="4">
    <source>
        <dbReference type="ARBA" id="ARBA00023163"/>
    </source>
</evidence>
<keyword evidence="3" id="KW-0238">DNA-binding</keyword>
<evidence type="ECO:0000313" key="6">
    <source>
        <dbReference type="EMBL" id="CAA2104412.1"/>
    </source>
</evidence>
<keyword evidence="4" id="KW-0804">Transcription</keyword>
<evidence type="ECO:0000259" key="5">
    <source>
        <dbReference type="PROSITE" id="PS50931"/>
    </source>
</evidence>
<gene>
    <name evidence="6" type="primary">hcaR_1</name>
    <name evidence="6" type="ORF">VVAX_02753</name>
</gene>
<dbReference type="EMBL" id="LR743507">
    <property type="protein sequence ID" value="CAA2104412.1"/>
    <property type="molecule type" value="Genomic_DNA"/>
</dbReference>
<dbReference type="InterPro" id="IPR000847">
    <property type="entry name" value="LysR_HTH_N"/>
</dbReference>
<dbReference type="GO" id="GO:0003700">
    <property type="term" value="F:DNA-binding transcription factor activity"/>
    <property type="evidence" value="ECO:0007669"/>
    <property type="project" value="InterPro"/>
</dbReference>
<dbReference type="RefSeq" id="WP_339090375.1">
    <property type="nucleotide sequence ID" value="NZ_LR743507.1"/>
</dbReference>
<dbReference type="Pfam" id="PF00126">
    <property type="entry name" value="HTH_1"/>
    <property type="match status" value="1"/>
</dbReference>
<dbReference type="SUPFAM" id="SSF53850">
    <property type="entry name" value="Periplasmic binding protein-like II"/>
    <property type="match status" value="1"/>
</dbReference>